<reference evidence="2" key="1">
    <citation type="submission" date="2020-10" db="EMBL/GenBank/DDBJ databases">
        <authorList>
            <person name="Gilroy R."/>
        </authorList>
    </citation>
    <scope>NUCLEOTIDE SEQUENCE</scope>
    <source>
        <strain evidence="2">C6-149</strain>
    </source>
</reference>
<dbReference type="PANTHER" id="PTHR40070:SF1">
    <property type="entry name" value="UPF0478 PROTEIN YTXG"/>
    <property type="match status" value="1"/>
</dbReference>
<gene>
    <name evidence="2" type="ORF">IAA89_03425</name>
</gene>
<reference evidence="2" key="2">
    <citation type="journal article" date="2021" name="PeerJ">
        <title>Extensive microbial diversity within the chicken gut microbiome revealed by metagenomics and culture.</title>
        <authorList>
            <person name="Gilroy R."/>
            <person name="Ravi A."/>
            <person name="Getino M."/>
            <person name="Pursley I."/>
            <person name="Horton D.L."/>
            <person name="Alikhan N.F."/>
            <person name="Baker D."/>
            <person name="Gharbi K."/>
            <person name="Hall N."/>
            <person name="Watson M."/>
            <person name="Adriaenssens E.M."/>
            <person name="Foster-Nyarko E."/>
            <person name="Jarju S."/>
            <person name="Secka A."/>
            <person name="Antonio M."/>
            <person name="Oren A."/>
            <person name="Chaudhuri R.R."/>
            <person name="La Ragione R."/>
            <person name="Hildebrand F."/>
            <person name="Pallen M.J."/>
        </authorList>
    </citation>
    <scope>NUCLEOTIDE SEQUENCE</scope>
    <source>
        <strain evidence="2">C6-149</strain>
    </source>
</reference>
<organism evidence="2 3">
    <name type="scientific">Candidatus Gallilactobacillus intestinavium</name>
    <dbReference type="NCBI Taxonomy" id="2840838"/>
    <lineage>
        <taxon>Bacteria</taxon>
        <taxon>Bacillati</taxon>
        <taxon>Bacillota</taxon>
        <taxon>Bacilli</taxon>
        <taxon>Lactobacillales</taxon>
        <taxon>Lactobacillaceae</taxon>
        <taxon>Lactobacillaceae incertae sedis</taxon>
        <taxon>Candidatus Gallilactobacillus</taxon>
    </lineage>
</organism>
<keyword evidence="1" id="KW-0812">Transmembrane</keyword>
<evidence type="ECO:0000256" key="1">
    <source>
        <dbReference type="SAM" id="Phobius"/>
    </source>
</evidence>
<sequence length="115" mass="13023">MSGLTFAALLAAVAFLVLVIFLCIFISRFTVMINEIKRITSLLTDDMHVILKQVEVLLHSTSDLMDDVNDKSRKLNPLITAISNLSIKLNNVFDRQHHSILSKIIKIFKNKKKDA</sequence>
<name>A0A9D9H7Z0_9LACO</name>
<dbReference type="Pfam" id="PF06103">
    <property type="entry name" value="DUF948"/>
    <property type="match status" value="1"/>
</dbReference>
<dbReference type="InterPro" id="IPR009293">
    <property type="entry name" value="UPF0478"/>
</dbReference>
<keyword evidence="1" id="KW-1133">Transmembrane helix</keyword>
<dbReference type="Proteomes" id="UP000823614">
    <property type="component" value="Unassembled WGS sequence"/>
</dbReference>
<dbReference type="AlphaFoldDB" id="A0A9D9H7Z0"/>
<proteinExistence type="predicted"/>
<accession>A0A9D9H7Z0</accession>
<dbReference type="PANTHER" id="PTHR40070">
    <property type="entry name" value="UPF0478 PROTEIN YTXG"/>
    <property type="match status" value="1"/>
</dbReference>
<protein>
    <submittedName>
        <fullName evidence="2">DUF948 domain-containing protein</fullName>
    </submittedName>
</protein>
<feature type="transmembrane region" description="Helical" evidence="1">
    <location>
        <begin position="6"/>
        <end position="31"/>
    </location>
</feature>
<comment type="caution">
    <text evidence="2">The sequence shown here is derived from an EMBL/GenBank/DDBJ whole genome shotgun (WGS) entry which is preliminary data.</text>
</comment>
<evidence type="ECO:0000313" key="3">
    <source>
        <dbReference type="Proteomes" id="UP000823614"/>
    </source>
</evidence>
<dbReference type="EMBL" id="JADIMP010000053">
    <property type="protein sequence ID" value="MBO8441481.1"/>
    <property type="molecule type" value="Genomic_DNA"/>
</dbReference>
<evidence type="ECO:0000313" key="2">
    <source>
        <dbReference type="EMBL" id="MBO8441481.1"/>
    </source>
</evidence>
<keyword evidence="1" id="KW-0472">Membrane</keyword>